<name>A0ABQ6FC11_9RHOO</name>
<keyword evidence="2" id="KW-1185">Reference proteome</keyword>
<dbReference type="Proteomes" id="UP001157167">
    <property type="component" value="Unassembled WGS sequence"/>
</dbReference>
<evidence type="ECO:0000313" key="2">
    <source>
        <dbReference type="Proteomes" id="UP001157167"/>
    </source>
</evidence>
<evidence type="ECO:0000313" key="1">
    <source>
        <dbReference type="EMBL" id="GLT22836.1"/>
    </source>
</evidence>
<proteinExistence type="predicted"/>
<dbReference type="EMBL" id="BSPX01000032">
    <property type="protein sequence ID" value="GLT22836.1"/>
    <property type="molecule type" value="Genomic_DNA"/>
</dbReference>
<organism evidence="1 2">
    <name type="scientific">Zoogloea oryzae</name>
    <dbReference type="NCBI Taxonomy" id="310767"/>
    <lineage>
        <taxon>Bacteria</taxon>
        <taxon>Pseudomonadati</taxon>
        <taxon>Pseudomonadota</taxon>
        <taxon>Betaproteobacteria</taxon>
        <taxon>Rhodocyclales</taxon>
        <taxon>Zoogloeaceae</taxon>
        <taxon>Zoogloea</taxon>
    </lineage>
</organism>
<protein>
    <submittedName>
        <fullName evidence="1">Uncharacterized protein</fullName>
    </submittedName>
</protein>
<comment type="caution">
    <text evidence="1">The sequence shown here is derived from an EMBL/GenBank/DDBJ whole genome shotgun (WGS) entry which is preliminary data.</text>
</comment>
<reference evidence="2" key="1">
    <citation type="journal article" date="2019" name="Int. J. Syst. Evol. Microbiol.">
        <title>The Global Catalogue of Microorganisms (GCM) 10K type strain sequencing project: providing services to taxonomists for standard genome sequencing and annotation.</title>
        <authorList>
            <consortium name="The Broad Institute Genomics Platform"/>
            <consortium name="The Broad Institute Genome Sequencing Center for Infectious Disease"/>
            <person name="Wu L."/>
            <person name="Ma J."/>
        </authorList>
    </citation>
    <scope>NUCLEOTIDE SEQUENCE [LARGE SCALE GENOMIC DNA]</scope>
    <source>
        <strain evidence="2">NBRC 102407</strain>
    </source>
</reference>
<gene>
    <name evidence="1" type="ORF">GCM10007933_22970</name>
</gene>
<dbReference type="RefSeq" id="WP_284188117.1">
    <property type="nucleotide sequence ID" value="NZ_BSPX01000032.1"/>
</dbReference>
<accession>A0ABQ6FC11</accession>
<sequence length="114" mass="12235">MTHAVIDGVPHAITVEFDDRRSGWWFRMPSLGFEFMAWGTSDGDHFDDPNAPQFLEADVACAAAGCEARISIRLGSSGAITEDLFASAALKALRAAFPEVFAGFAGTVELPRAE</sequence>